<organism evidence="1 2">
    <name type="scientific">Sphaerisporangium melleum</name>
    <dbReference type="NCBI Taxonomy" id="321316"/>
    <lineage>
        <taxon>Bacteria</taxon>
        <taxon>Bacillati</taxon>
        <taxon>Actinomycetota</taxon>
        <taxon>Actinomycetes</taxon>
        <taxon>Streptosporangiales</taxon>
        <taxon>Streptosporangiaceae</taxon>
        <taxon>Sphaerisporangium</taxon>
    </lineage>
</organism>
<name>A0A917R0G6_9ACTN</name>
<keyword evidence="2" id="KW-1185">Reference proteome</keyword>
<evidence type="ECO:0000313" key="1">
    <source>
        <dbReference type="EMBL" id="GGK80380.1"/>
    </source>
</evidence>
<protein>
    <submittedName>
        <fullName evidence="1">Uncharacterized protein</fullName>
    </submittedName>
</protein>
<reference evidence="1" key="2">
    <citation type="submission" date="2020-09" db="EMBL/GenBank/DDBJ databases">
        <authorList>
            <person name="Sun Q."/>
            <person name="Ohkuma M."/>
        </authorList>
    </citation>
    <scope>NUCLEOTIDE SEQUENCE</scope>
    <source>
        <strain evidence="1">JCM 13064</strain>
    </source>
</reference>
<comment type="caution">
    <text evidence="1">The sequence shown here is derived from an EMBL/GenBank/DDBJ whole genome shotgun (WGS) entry which is preliminary data.</text>
</comment>
<reference evidence="1" key="1">
    <citation type="journal article" date="2014" name="Int. J. Syst. Evol. Microbiol.">
        <title>Complete genome sequence of Corynebacterium casei LMG S-19264T (=DSM 44701T), isolated from a smear-ripened cheese.</title>
        <authorList>
            <consortium name="US DOE Joint Genome Institute (JGI-PGF)"/>
            <person name="Walter F."/>
            <person name="Albersmeier A."/>
            <person name="Kalinowski J."/>
            <person name="Ruckert C."/>
        </authorList>
    </citation>
    <scope>NUCLEOTIDE SEQUENCE</scope>
    <source>
        <strain evidence="1">JCM 13064</strain>
    </source>
</reference>
<proteinExistence type="predicted"/>
<evidence type="ECO:0000313" key="2">
    <source>
        <dbReference type="Proteomes" id="UP000645217"/>
    </source>
</evidence>
<accession>A0A917R0G6</accession>
<gene>
    <name evidence="1" type="ORF">GCM10007964_23780</name>
</gene>
<dbReference type="Proteomes" id="UP000645217">
    <property type="component" value="Unassembled WGS sequence"/>
</dbReference>
<sequence length="61" mass="6513">MPAPPYGGDPATFPVTACFLEGAFAGPAHRTAGGSAQESSRERITPAYQWALSFSVRRWVS</sequence>
<dbReference type="EMBL" id="BMNT01000011">
    <property type="protein sequence ID" value="GGK80380.1"/>
    <property type="molecule type" value="Genomic_DNA"/>
</dbReference>
<dbReference type="AlphaFoldDB" id="A0A917R0G6"/>